<proteinExistence type="predicted"/>
<dbReference type="AlphaFoldDB" id="A0A0F9QEN7"/>
<protein>
    <submittedName>
        <fullName evidence="1">Uncharacterized protein</fullName>
    </submittedName>
</protein>
<feature type="non-terminal residue" evidence="1">
    <location>
        <position position="1"/>
    </location>
</feature>
<evidence type="ECO:0000313" key="1">
    <source>
        <dbReference type="EMBL" id="KKN35462.1"/>
    </source>
</evidence>
<gene>
    <name evidence="1" type="ORF">LCGC14_0783650</name>
</gene>
<reference evidence="1" key="1">
    <citation type="journal article" date="2015" name="Nature">
        <title>Complex archaea that bridge the gap between prokaryotes and eukaryotes.</title>
        <authorList>
            <person name="Spang A."/>
            <person name="Saw J.H."/>
            <person name="Jorgensen S.L."/>
            <person name="Zaremba-Niedzwiedzka K."/>
            <person name="Martijn J."/>
            <person name="Lind A.E."/>
            <person name="van Eijk R."/>
            <person name="Schleper C."/>
            <person name="Guy L."/>
            <person name="Ettema T.J."/>
        </authorList>
    </citation>
    <scope>NUCLEOTIDE SEQUENCE</scope>
</reference>
<accession>A0A0F9QEN7</accession>
<name>A0A0F9QEN7_9ZZZZ</name>
<organism evidence="1">
    <name type="scientific">marine sediment metagenome</name>
    <dbReference type="NCBI Taxonomy" id="412755"/>
    <lineage>
        <taxon>unclassified sequences</taxon>
        <taxon>metagenomes</taxon>
        <taxon>ecological metagenomes</taxon>
    </lineage>
</organism>
<sequence>YRRSEPKRINIDPKTYLTAAQKKSISEDMAKDNEQIARLLKKEIK</sequence>
<dbReference type="EMBL" id="LAZR01002037">
    <property type="protein sequence ID" value="KKN35462.1"/>
    <property type="molecule type" value="Genomic_DNA"/>
</dbReference>
<comment type="caution">
    <text evidence="1">The sequence shown here is derived from an EMBL/GenBank/DDBJ whole genome shotgun (WGS) entry which is preliminary data.</text>
</comment>